<dbReference type="InterPro" id="IPR000073">
    <property type="entry name" value="AB_hydrolase_1"/>
</dbReference>
<evidence type="ECO:0000256" key="1">
    <source>
        <dbReference type="ARBA" id="ARBA00022801"/>
    </source>
</evidence>
<sequence length="332" mass="36377">MRFIQYSVITIVVLVLAFAVFLYKGEIPAAVVDAKYTNAASQFFTMDNGARVHYRDQGNPSGPAVVLVHGSNASLHTWEPWVPLLGEDYRIITMDLPAHGLTGATPDQDYGSAAQLNTVDALVELLGVDNFTLGGNSMGGGVTWQYTLAHPNKVNAMILVDASGLPQFWAQMLAEQAAASADGEKKEAPLAFKLLGQPWFRAISKYLDPYWLTKQGVESAYNHSPMVTDELIDRYYELALREGGREAPLSRFAGPRPVRAPVDANLFTQPTLILWGREDSLISVDIAHKFDAALPDSTLVIYDNVGHMPMEEIPAQSATDALAFLQTLTPRR</sequence>
<feature type="transmembrane region" description="Helical" evidence="2">
    <location>
        <begin position="6"/>
        <end position="23"/>
    </location>
</feature>
<dbReference type="Pfam" id="PF00561">
    <property type="entry name" value="Abhydrolase_1"/>
    <property type="match status" value="1"/>
</dbReference>
<dbReference type="PRINTS" id="PR00111">
    <property type="entry name" value="ABHYDROLASE"/>
</dbReference>
<dbReference type="AlphaFoldDB" id="A0A972VWX2"/>
<dbReference type="Proteomes" id="UP000754644">
    <property type="component" value="Unassembled WGS sequence"/>
</dbReference>
<dbReference type="PANTHER" id="PTHR43798">
    <property type="entry name" value="MONOACYLGLYCEROL LIPASE"/>
    <property type="match status" value="1"/>
</dbReference>
<accession>A0A972VWX2</accession>
<evidence type="ECO:0000313" key="5">
    <source>
        <dbReference type="Proteomes" id="UP000754644"/>
    </source>
</evidence>
<feature type="domain" description="AB hydrolase-1" evidence="3">
    <location>
        <begin position="63"/>
        <end position="312"/>
    </location>
</feature>
<dbReference type="Gene3D" id="3.40.50.1820">
    <property type="entry name" value="alpha/beta hydrolase"/>
    <property type="match status" value="1"/>
</dbReference>
<evidence type="ECO:0000259" key="3">
    <source>
        <dbReference type="Pfam" id="PF00561"/>
    </source>
</evidence>
<evidence type="ECO:0000256" key="2">
    <source>
        <dbReference type="SAM" id="Phobius"/>
    </source>
</evidence>
<dbReference type="GO" id="GO:0016787">
    <property type="term" value="F:hydrolase activity"/>
    <property type="evidence" value="ECO:0007669"/>
    <property type="project" value="UniProtKB-KW"/>
</dbReference>
<keyword evidence="1 4" id="KW-0378">Hydrolase</keyword>
<proteinExistence type="predicted"/>
<dbReference type="PANTHER" id="PTHR43798:SF31">
    <property type="entry name" value="AB HYDROLASE SUPERFAMILY PROTEIN YCLE"/>
    <property type="match status" value="1"/>
</dbReference>
<dbReference type="SUPFAM" id="SSF53474">
    <property type="entry name" value="alpha/beta-Hydrolases"/>
    <property type="match status" value="1"/>
</dbReference>
<dbReference type="InterPro" id="IPR029058">
    <property type="entry name" value="AB_hydrolase_fold"/>
</dbReference>
<dbReference type="GO" id="GO:0016020">
    <property type="term" value="C:membrane"/>
    <property type="evidence" value="ECO:0007669"/>
    <property type="project" value="TreeGrafter"/>
</dbReference>
<gene>
    <name evidence="4" type="ORF">HQ497_10570</name>
</gene>
<keyword evidence="2" id="KW-1133">Transmembrane helix</keyword>
<dbReference type="InterPro" id="IPR050266">
    <property type="entry name" value="AB_hydrolase_sf"/>
</dbReference>
<dbReference type="EMBL" id="JABMOJ010000400">
    <property type="protein sequence ID" value="NQV65795.1"/>
    <property type="molecule type" value="Genomic_DNA"/>
</dbReference>
<protein>
    <submittedName>
        <fullName evidence="4">Alpha/beta hydrolase</fullName>
    </submittedName>
</protein>
<evidence type="ECO:0000313" key="4">
    <source>
        <dbReference type="EMBL" id="NQV65795.1"/>
    </source>
</evidence>
<organism evidence="4 5">
    <name type="scientific">SAR86 cluster bacterium</name>
    <dbReference type="NCBI Taxonomy" id="2030880"/>
    <lineage>
        <taxon>Bacteria</taxon>
        <taxon>Pseudomonadati</taxon>
        <taxon>Pseudomonadota</taxon>
        <taxon>Gammaproteobacteria</taxon>
        <taxon>SAR86 cluster</taxon>
    </lineage>
</organism>
<name>A0A972VWX2_9GAMM</name>
<keyword evidence="2" id="KW-0812">Transmembrane</keyword>
<comment type="caution">
    <text evidence="4">The sequence shown here is derived from an EMBL/GenBank/DDBJ whole genome shotgun (WGS) entry which is preliminary data.</text>
</comment>
<reference evidence="4" key="1">
    <citation type="submission" date="2020-05" db="EMBL/GenBank/DDBJ databases">
        <title>Sulfur intermediates as new biogeochemical hubs in an aquatic model microbial ecosystem.</title>
        <authorList>
            <person name="Vigneron A."/>
        </authorList>
    </citation>
    <scope>NUCLEOTIDE SEQUENCE</scope>
    <source>
        <strain evidence="4">Bin.250</strain>
    </source>
</reference>
<keyword evidence="2" id="KW-0472">Membrane</keyword>